<comment type="caution">
    <text evidence="4">The sequence shown here is derived from an EMBL/GenBank/DDBJ whole genome shotgun (WGS) entry which is preliminary data.</text>
</comment>
<dbReference type="RefSeq" id="WP_060193348.1">
    <property type="nucleotide sequence ID" value="NZ_LPHD01000186.1"/>
</dbReference>
<comment type="cofactor">
    <cofactor evidence="1">
        <name>Fe(2+)</name>
        <dbReference type="ChEBI" id="CHEBI:29033"/>
    </cofactor>
</comment>
<evidence type="ECO:0000313" key="4">
    <source>
        <dbReference type="EMBL" id="KWA74118.1"/>
    </source>
</evidence>
<gene>
    <name evidence="4" type="ORF">WL29_02750</name>
</gene>
<evidence type="ECO:0000259" key="3">
    <source>
        <dbReference type="PROSITE" id="PS51471"/>
    </source>
</evidence>
<dbReference type="AlphaFoldDB" id="A0A106PTL8"/>
<dbReference type="EMBL" id="LPHD01000186">
    <property type="protein sequence ID" value="KWA74118.1"/>
    <property type="molecule type" value="Genomic_DNA"/>
</dbReference>
<keyword evidence="2" id="KW-0560">Oxidoreductase</keyword>
<accession>A0A106PTL8</accession>
<evidence type="ECO:0000313" key="5">
    <source>
        <dbReference type="Proteomes" id="UP000060630"/>
    </source>
</evidence>
<dbReference type="InterPro" id="IPR005123">
    <property type="entry name" value="Oxoglu/Fe-dep_dioxygenase_dom"/>
</dbReference>
<sequence>MLTFPAAAALPPDQAACLPTEADCAAYAQRGWHVSDAIVPAGLLDAAAEDIARYRRGERDASIPAQATQRDWVEGAAQVIRINGYLSLQMRALRDLVAYPAIAAIAGRLARTREIRLFHDRLIVKPGGLPAASTETGWHTDVAYWGNSSSTELLTAWIPLADCSVNDGTLAVVEGSHRWPTISLERRFLTPDFDGEVPRTMVPDAVEPVVRVLPVMRGQVVFHHSRVLHRSVPNLGEAPRIALAVHLQDEANRHQPWIQPNGRRAMHSNELLCRTTPGGAPDFADPRVFPVLWRE</sequence>
<dbReference type="SUPFAM" id="SSF51197">
    <property type="entry name" value="Clavaminate synthase-like"/>
    <property type="match status" value="1"/>
</dbReference>
<dbReference type="Gene3D" id="2.60.120.620">
    <property type="entry name" value="q2cbj1_9rhob like domain"/>
    <property type="match status" value="1"/>
</dbReference>
<organism evidence="4 5">
    <name type="scientific">Burkholderia ubonensis</name>
    <dbReference type="NCBI Taxonomy" id="101571"/>
    <lineage>
        <taxon>Bacteria</taxon>
        <taxon>Pseudomonadati</taxon>
        <taxon>Pseudomonadota</taxon>
        <taxon>Betaproteobacteria</taxon>
        <taxon>Burkholderiales</taxon>
        <taxon>Burkholderiaceae</taxon>
        <taxon>Burkholderia</taxon>
        <taxon>Burkholderia cepacia complex</taxon>
    </lineage>
</organism>
<dbReference type="GO" id="GO:0016706">
    <property type="term" value="F:2-oxoglutarate-dependent dioxygenase activity"/>
    <property type="evidence" value="ECO:0007669"/>
    <property type="project" value="UniProtKB-ARBA"/>
</dbReference>
<dbReference type="PROSITE" id="PS51471">
    <property type="entry name" value="FE2OG_OXY"/>
    <property type="match status" value="1"/>
</dbReference>
<evidence type="ECO:0000256" key="2">
    <source>
        <dbReference type="RuleBase" id="RU003682"/>
    </source>
</evidence>
<dbReference type="InterPro" id="IPR008775">
    <property type="entry name" value="Phytyl_CoA_dOase-like"/>
</dbReference>
<keyword evidence="4" id="KW-0223">Dioxygenase</keyword>
<dbReference type="PANTHER" id="PTHR20883">
    <property type="entry name" value="PHYTANOYL-COA DIOXYGENASE DOMAIN CONTAINING 1"/>
    <property type="match status" value="1"/>
</dbReference>
<dbReference type="PANTHER" id="PTHR20883:SF48">
    <property type="entry name" value="ECTOINE DIOXYGENASE"/>
    <property type="match status" value="1"/>
</dbReference>
<keyword evidence="2" id="KW-0479">Metal-binding</keyword>
<feature type="domain" description="Fe2OG dioxygenase" evidence="3">
    <location>
        <begin position="117"/>
        <end position="256"/>
    </location>
</feature>
<proteinExistence type="inferred from homology"/>
<dbReference type="Pfam" id="PF05721">
    <property type="entry name" value="PhyH"/>
    <property type="match status" value="1"/>
</dbReference>
<dbReference type="GO" id="GO:0005506">
    <property type="term" value="F:iron ion binding"/>
    <property type="evidence" value="ECO:0007669"/>
    <property type="project" value="UniProtKB-ARBA"/>
</dbReference>
<comment type="similarity">
    <text evidence="2">Belongs to the iron/ascorbate-dependent oxidoreductase family.</text>
</comment>
<name>A0A106PTL8_9BURK</name>
<evidence type="ECO:0000256" key="1">
    <source>
        <dbReference type="ARBA" id="ARBA00001954"/>
    </source>
</evidence>
<keyword evidence="2" id="KW-0408">Iron</keyword>
<dbReference type="Proteomes" id="UP000060630">
    <property type="component" value="Unassembled WGS sequence"/>
</dbReference>
<protein>
    <submittedName>
        <fullName evidence="4">Phytanoyl-CoA dioxygenase</fullName>
    </submittedName>
</protein>
<reference evidence="4 5" key="1">
    <citation type="submission" date="2015-11" db="EMBL/GenBank/DDBJ databases">
        <title>Expanding the genomic diversity of Burkholderia species for the development of highly accurate diagnostics.</title>
        <authorList>
            <person name="Sahl J."/>
            <person name="Keim P."/>
            <person name="Wagner D."/>
        </authorList>
    </citation>
    <scope>NUCLEOTIDE SEQUENCE [LARGE SCALE GENOMIC DNA]</scope>
    <source>
        <strain evidence="4 5">MSMB2087WGS</strain>
    </source>
</reference>